<proteinExistence type="predicted"/>
<name>A0ABN7WRE0_GIGMA</name>
<organism evidence="1 2">
    <name type="scientific">Gigaspora margarita</name>
    <dbReference type="NCBI Taxonomy" id="4874"/>
    <lineage>
        <taxon>Eukaryota</taxon>
        <taxon>Fungi</taxon>
        <taxon>Fungi incertae sedis</taxon>
        <taxon>Mucoromycota</taxon>
        <taxon>Glomeromycotina</taxon>
        <taxon>Glomeromycetes</taxon>
        <taxon>Diversisporales</taxon>
        <taxon>Gigasporaceae</taxon>
        <taxon>Gigaspora</taxon>
    </lineage>
</organism>
<keyword evidence="2" id="KW-1185">Reference proteome</keyword>
<accession>A0ABN7WRE0</accession>
<evidence type="ECO:0000313" key="1">
    <source>
        <dbReference type="EMBL" id="CAG8838905.1"/>
    </source>
</evidence>
<reference evidence="1 2" key="1">
    <citation type="submission" date="2021-06" db="EMBL/GenBank/DDBJ databases">
        <authorList>
            <person name="Kallberg Y."/>
            <person name="Tangrot J."/>
            <person name="Rosling A."/>
        </authorList>
    </citation>
    <scope>NUCLEOTIDE SEQUENCE [LARGE SCALE GENOMIC DNA]</scope>
    <source>
        <strain evidence="1 2">120-4 pot B 10/14</strain>
    </source>
</reference>
<gene>
    <name evidence="1" type="ORF">GMARGA_LOCUS34210</name>
</gene>
<dbReference type="EMBL" id="CAJVQB010059261">
    <property type="protein sequence ID" value="CAG8838905.1"/>
    <property type="molecule type" value="Genomic_DNA"/>
</dbReference>
<protein>
    <submittedName>
        <fullName evidence="1">37616_t:CDS:1</fullName>
    </submittedName>
</protein>
<evidence type="ECO:0000313" key="2">
    <source>
        <dbReference type="Proteomes" id="UP000789901"/>
    </source>
</evidence>
<dbReference type="Proteomes" id="UP000789901">
    <property type="component" value="Unassembled WGS sequence"/>
</dbReference>
<comment type="caution">
    <text evidence="1">The sequence shown here is derived from an EMBL/GenBank/DDBJ whole genome shotgun (WGS) entry which is preliminary data.</text>
</comment>
<sequence length="102" mass="11931">MIITTIQKKITNDKLKSPELISTAINLLYLKKAAPKYEGLWRDKYNKAHEYLSKLIGDENAEKELLDWPIIMCLIIPQRNRVETEKEVMTTKEDFGNYEEGN</sequence>